<reference evidence="1 2" key="1">
    <citation type="journal article" date="2011" name="PLoS ONE">
        <title>The entomopathogenic bacterial endosymbionts xenorhabdus and photorhabdus: convergent lifestyles from divergent genomes.</title>
        <authorList>
            <person name="Chaston J.M."/>
            <person name="Suen G."/>
            <person name="Tucker S.L."/>
            <person name="Andersen A.W."/>
            <person name="Bhasin A."/>
            <person name="Bode E."/>
            <person name="Bode H.B."/>
            <person name="Brachmann A.O."/>
            <person name="Cowles C.E."/>
            <person name="Cowles K.N."/>
            <person name="Darby C."/>
            <person name="de Leon L."/>
            <person name="Drace K."/>
            <person name="Du Z."/>
            <person name="Givaudan A."/>
            <person name="Herbert Tran E.E."/>
            <person name="Jewell K.A."/>
            <person name="Knack J.J."/>
            <person name="Krasomil-Osterfeld K.C."/>
            <person name="Kukor R."/>
            <person name="Lanois A."/>
            <person name="Latreille P."/>
            <person name="Leimgruber N.K."/>
            <person name="Lipke C.M."/>
            <person name="Liu R."/>
            <person name="Lu X."/>
            <person name="Martens E.C."/>
            <person name="Marri P.R."/>
            <person name="Medigue C."/>
            <person name="Menard M.L."/>
            <person name="Miller N.M."/>
            <person name="Morales-Soto N."/>
            <person name="Norton S."/>
            <person name="Ogier J.C."/>
            <person name="Orchard S.S."/>
            <person name="Park D."/>
            <person name="Park Y."/>
            <person name="Qurollo B.A."/>
            <person name="Sugar D.R."/>
            <person name="Richards G.R."/>
            <person name="Rouy Z."/>
            <person name="Slominski B."/>
            <person name="Slominski K."/>
            <person name="Snyder H."/>
            <person name="Tjaden B.C."/>
            <person name="van der Hoeven R."/>
            <person name="Welch R.D."/>
            <person name="Wheeler C."/>
            <person name="Xiang B."/>
            <person name="Barbazuk B."/>
            <person name="Gaudriault S."/>
            <person name="Goodner B."/>
            <person name="Slater S.C."/>
            <person name="Forst S."/>
            <person name="Goldman B.S."/>
            <person name="Goodrich-Blair H."/>
        </authorList>
    </citation>
    <scope>NUCLEOTIDE SEQUENCE [LARGE SCALE GENOMIC DNA]</scope>
    <source>
        <strain evidence="2">ATCC 19061 / DSM 3370 / CCUG 14189 / LMG 1036 / NCIMB 9965 / AN6</strain>
    </source>
</reference>
<sequence length="57" mass="6750">MLIFSIMQDIFYPVGYFLVIGVSSDFERHFTNSFKVFEWYYLTRIIYPPSDAVLSKG</sequence>
<dbReference type="EMBL" id="FN667742">
    <property type="protein sequence ID" value="CBJ90804.1"/>
    <property type="molecule type" value="Genomic_DNA"/>
</dbReference>
<dbReference type="STRING" id="406817.XNC1_2750"/>
<evidence type="ECO:0000313" key="2">
    <source>
        <dbReference type="Proteomes" id="UP000008075"/>
    </source>
</evidence>
<name>D3VIG4_XENNA</name>
<dbReference type="AlphaFoldDB" id="D3VIG4"/>
<gene>
    <name evidence="1" type="ordered locus">XNC1_2750</name>
</gene>
<evidence type="ECO:0000313" key="1">
    <source>
        <dbReference type="EMBL" id="CBJ90804.1"/>
    </source>
</evidence>
<proteinExistence type="predicted"/>
<keyword evidence="2" id="KW-1185">Reference proteome</keyword>
<dbReference type="KEGG" id="xne:XNC1_2750"/>
<protein>
    <submittedName>
        <fullName evidence="1">Uncharacterized protein</fullName>
    </submittedName>
</protein>
<dbReference type="Proteomes" id="UP000008075">
    <property type="component" value="Chromosome"/>
</dbReference>
<organism evidence="1 2">
    <name type="scientific">Xenorhabdus nematophila (strain ATCC 19061 / DSM 3370 / CCUG 14189 / LMG 1036 / NCIMB 9965 / AN6)</name>
    <dbReference type="NCBI Taxonomy" id="406817"/>
    <lineage>
        <taxon>Bacteria</taxon>
        <taxon>Pseudomonadati</taxon>
        <taxon>Pseudomonadota</taxon>
        <taxon>Gammaproteobacteria</taxon>
        <taxon>Enterobacterales</taxon>
        <taxon>Morganellaceae</taxon>
        <taxon>Xenorhabdus</taxon>
    </lineage>
</organism>
<accession>D3VIG4</accession>
<dbReference type="HOGENOM" id="CLU_2995720_0_0_6"/>